<dbReference type="InterPro" id="IPR043128">
    <property type="entry name" value="Rev_trsase/Diguanyl_cyclase"/>
</dbReference>
<dbReference type="AlphaFoldDB" id="A0AAF0QI62"/>
<evidence type="ECO:0000313" key="3">
    <source>
        <dbReference type="Proteomes" id="UP001234989"/>
    </source>
</evidence>
<dbReference type="InterPro" id="IPR043502">
    <property type="entry name" value="DNA/RNA_pol_sf"/>
</dbReference>
<evidence type="ECO:0000259" key="1">
    <source>
        <dbReference type="Pfam" id="PF00078"/>
    </source>
</evidence>
<dbReference type="InterPro" id="IPR053134">
    <property type="entry name" value="RNA-dir_DNA_polymerase"/>
</dbReference>
<protein>
    <recommendedName>
        <fullName evidence="1">Reverse transcriptase domain-containing protein</fullName>
    </recommendedName>
</protein>
<feature type="domain" description="Reverse transcriptase" evidence="1">
    <location>
        <begin position="3"/>
        <end position="56"/>
    </location>
</feature>
<accession>A0AAF0QI62</accession>
<dbReference type="PANTHER" id="PTHR24559:SF444">
    <property type="entry name" value="REVERSE TRANSCRIPTASE DOMAIN-CONTAINING PROTEIN"/>
    <property type="match status" value="1"/>
</dbReference>
<dbReference type="Proteomes" id="UP001234989">
    <property type="component" value="Chromosome 4"/>
</dbReference>
<sequence>MLMIVFIDDILIYSRSEDEHTNHLWIVLQVLKDQQLFETFSKCKFWLRYMAFLGHIVSGKGIEVDPKKMDASFQELKDRLTSTPVLEGSDRLMFIVTLQGLDYIPRKNKVLGEIDNISKNDRKPEIFSS</sequence>
<evidence type="ECO:0000313" key="2">
    <source>
        <dbReference type="EMBL" id="WMV24177.1"/>
    </source>
</evidence>
<dbReference type="Gene3D" id="3.30.70.270">
    <property type="match status" value="1"/>
</dbReference>
<organism evidence="2 3">
    <name type="scientific">Solanum verrucosum</name>
    <dbReference type="NCBI Taxonomy" id="315347"/>
    <lineage>
        <taxon>Eukaryota</taxon>
        <taxon>Viridiplantae</taxon>
        <taxon>Streptophyta</taxon>
        <taxon>Embryophyta</taxon>
        <taxon>Tracheophyta</taxon>
        <taxon>Spermatophyta</taxon>
        <taxon>Magnoliopsida</taxon>
        <taxon>eudicotyledons</taxon>
        <taxon>Gunneridae</taxon>
        <taxon>Pentapetalae</taxon>
        <taxon>asterids</taxon>
        <taxon>lamiids</taxon>
        <taxon>Solanales</taxon>
        <taxon>Solanaceae</taxon>
        <taxon>Solanoideae</taxon>
        <taxon>Solaneae</taxon>
        <taxon>Solanum</taxon>
    </lineage>
</organism>
<gene>
    <name evidence="2" type="ORF">MTR67_017562</name>
</gene>
<proteinExistence type="predicted"/>
<dbReference type="PANTHER" id="PTHR24559">
    <property type="entry name" value="TRANSPOSON TY3-I GAG-POL POLYPROTEIN"/>
    <property type="match status" value="1"/>
</dbReference>
<name>A0AAF0QI62_SOLVR</name>
<dbReference type="SUPFAM" id="SSF56672">
    <property type="entry name" value="DNA/RNA polymerases"/>
    <property type="match status" value="1"/>
</dbReference>
<dbReference type="EMBL" id="CP133615">
    <property type="protein sequence ID" value="WMV24177.1"/>
    <property type="molecule type" value="Genomic_DNA"/>
</dbReference>
<dbReference type="Pfam" id="PF00078">
    <property type="entry name" value="RVT_1"/>
    <property type="match status" value="1"/>
</dbReference>
<keyword evidence="3" id="KW-1185">Reference proteome</keyword>
<dbReference type="InterPro" id="IPR000477">
    <property type="entry name" value="RT_dom"/>
</dbReference>
<reference evidence="2" key="1">
    <citation type="submission" date="2023-08" db="EMBL/GenBank/DDBJ databases">
        <title>A de novo genome assembly of Solanum verrucosum Schlechtendal, a Mexican diploid species geographically isolated from the other diploid A-genome species in potato relatives.</title>
        <authorList>
            <person name="Hosaka K."/>
        </authorList>
    </citation>
    <scope>NUCLEOTIDE SEQUENCE</scope>
    <source>
        <tissue evidence="2">Young leaves</tissue>
    </source>
</reference>